<dbReference type="InterPro" id="IPR007440">
    <property type="entry name" value="Chorismate--pyruvate_lyase"/>
</dbReference>
<evidence type="ECO:0000313" key="5">
    <source>
        <dbReference type="Proteomes" id="UP000254794"/>
    </source>
</evidence>
<protein>
    <submittedName>
        <fullName evidence="4">4-hydroxybenzoate synthetase</fullName>
    </submittedName>
</protein>
<dbReference type="OrthoDB" id="5646761at2"/>
<dbReference type="RefSeq" id="WP_115331005.1">
    <property type="nucleotide sequence ID" value="NZ_CAAAHP010000001.1"/>
</dbReference>
<keyword evidence="1" id="KW-0963">Cytoplasm</keyword>
<dbReference type="Gene3D" id="3.40.1410.10">
    <property type="entry name" value="Chorismate lyase-like"/>
    <property type="match status" value="1"/>
</dbReference>
<dbReference type="Pfam" id="PF04345">
    <property type="entry name" value="Chor_lyase"/>
    <property type="match status" value="1"/>
</dbReference>
<dbReference type="AlphaFoldDB" id="A0A378JJL4"/>
<sequence>MSFIFKDIASKNIPPAPLLPWLTYEQSLTKRLKNITSEAPKLTVLKQHWCYADWWDKNVIGLKERESVIHREITISAKDKKCWYGRTIIPGSTYQSNEALFIRLNQENLGQLIFGNKSITRLYHKFYAITPETIEYYWLKSLNYKDDILWARLAVFSINNSAQFYLIEILLPDLLRVTNELV</sequence>
<gene>
    <name evidence="4" type="primary">ubiC</name>
    <name evidence="4" type="ORF">NCTC13316_01459</name>
</gene>
<dbReference type="Proteomes" id="UP000254794">
    <property type="component" value="Unassembled WGS sequence"/>
</dbReference>
<dbReference type="EMBL" id="UGOD01000001">
    <property type="protein sequence ID" value="STX51364.1"/>
    <property type="molecule type" value="Genomic_DNA"/>
</dbReference>
<dbReference type="SUPFAM" id="SSF64288">
    <property type="entry name" value="Chorismate lyase-like"/>
    <property type="match status" value="1"/>
</dbReference>
<dbReference type="GO" id="GO:0005829">
    <property type="term" value="C:cytosol"/>
    <property type="evidence" value="ECO:0007669"/>
    <property type="project" value="TreeGrafter"/>
</dbReference>
<dbReference type="PANTHER" id="PTHR38683">
    <property type="entry name" value="CHORISMATE PYRUVATE-LYASE"/>
    <property type="match status" value="1"/>
</dbReference>
<proteinExistence type="predicted"/>
<reference evidence="4 5" key="1">
    <citation type="submission" date="2018-06" db="EMBL/GenBank/DDBJ databases">
        <authorList>
            <consortium name="Pathogen Informatics"/>
            <person name="Doyle S."/>
        </authorList>
    </citation>
    <scope>NUCLEOTIDE SEQUENCE [LARGE SCALE GENOMIC DNA]</scope>
    <source>
        <strain evidence="4 5">NCTC13316</strain>
    </source>
</reference>
<dbReference type="GO" id="GO:0008813">
    <property type="term" value="F:chorismate lyase activity"/>
    <property type="evidence" value="ECO:0007669"/>
    <property type="project" value="InterPro"/>
</dbReference>
<keyword evidence="3" id="KW-0456">Lyase</keyword>
<dbReference type="PANTHER" id="PTHR38683:SF1">
    <property type="entry name" value="CHORISMATE PYRUVATE-LYASE"/>
    <property type="match status" value="1"/>
</dbReference>
<evidence type="ECO:0000256" key="1">
    <source>
        <dbReference type="ARBA" id="ARBA00022490"/>
    </source>
</evidence>
<dbReference type="GO" id="GO:0006744">
    <property type="term" value="P:ubiquinone biosynthetic process"/>
    <property type="evidence" value="ECO:0007669"/>
    <property type="project" value="UniProtKB-KW"/>
</dbReference>
<evidence type="ECO:0000313" key="4">
    <source>
        <dbReference type="EMBL" id="STX51364.1"/>
    </source>
</evidence>
<accession>A0A378JJL4</accession>
<name>A0A378JJL4_9GAMM</name>
<evidence type="ECO:0000256" key="3">
    <source>
        <dbReference type="ARBA" id="ARBA00023239"/>
    </source>
</evidence>
<dbReference type="InterPro" id="IPR028978">
    <property type="entry name" value="Chorismate_lyase_/UTRA_dom_sf"/>
</dbReference>
<organism evidence="4 5">
    <name type="scientific">Legionella busanensis</name>
    <dbReference type="NCBI Taxonomy" id="190655"/>
    <lineage>
        <taxon>Bacteria</taxon>
        <taxon>Pseudomonadati</taxon>
        <taxon>Pseudomonadota</taxon>
        <taxon>Gammaproteobacteria</taxon>
        <taxon>Legionellales</taxon>
        <taxon>Legionellaceae</taxon>
        <taxon>Legionella</taxon>
    </lineage>
</organism>
<keyword evidence="2" id="KW-0831">Ubiquinone biosynthesis</keyword>
<keyword evidence="5" id="KW-1185">Reference proteome</keyword>
<evidence type="ECO:0000256" key="2">
    <source>
        <dbReference type="ARBA" id="ARBA00022688"/>
    </source>
</evidence>